<dbReference type="KEGG" id="suam:BOO69_08995"/>
<feature type="chain" id="PRO_5012498265" description="Tetratricopeptide repeat protein" evidence="1">
    <location>
        <begin position="22"/>
        <end position="379"/>
    </location>
</feature>
<dbReference type="SUPFAM" id="SSF48452">
    <property type="entry name" value="TPR-like"/>
    <property type="match status" value="1"/>
</dbReference>
<dbReference type="EMBL" id="CP018076">
    <property type="protein sequence ID" value="APE43532.1"/>
    <property type="molecule type" value="Genomic_DNA"/>
</dbReference>
<reference evidence="2 3" key="1">
    <citation type="submission" date="2016-11" db="EMBL/GenBank/DDBJ databases">
        <title>Complete genome sequence of Sulfitobacter sp. AM1-D1, a toxic bacteria associated with marine dinoflagellate Alexandrium minutum in East China Sea.</title>
        <authorList>
            <person name="Yang Q."/>
            <person name="Zhang X."/>
            <person name="Tian X."/>
        </authorList>
    </citation>
    <scope>NUCLEOTIDE SEQUENCE [LARGE SCALE GENOMIC DNA]</scope>
    <source>
        <strain evidence="2 3">AM1-D1</strain>
    </source>
</reference>
<name>A0A1J0WGS6_9RHOB</name>
<proteinExistence type="predicted"/>
<accession>A0A1J0WGS6</accession>
<dbReference type="STRING" id="1917485.BOO69_08995"/>
<organism evidence="2 3">
    <name type="scientific">Sulfitobacter alexandrii</name>
    <dbReference type="NCBI Taxonomy" id="1917485"/>
    <lineage>
        <taxon>Bacteria</taxon>
        <taxon>Pseudomonadati</taxon>
        <taxon>Pseudomonadota</taxon>
        <taxon>Alphaproteobacteria</taxon>
        <taxon>Rhodobacterales</taxon>
        <taxon>Roseobacteraceae</taxon>
        <taxon>Sulfitobacter</taxon>
    </lineage>
</organism>
<evidence type="ECO:0000256" key="1">
    <source>
        <dbReference type="SAM" id="SignalP"/>
    </source>
</evidence>
<evidence type="ECO:0008006" key="4">
    <source>
        <dbReference type="Google" id="ProtNLM"/>
    </source>
</evidence>
<sequence length="379" mass="40401">MRIFYLAAAFSIAAGSVAAQAVSDLDHARAQIAAGQTQAALAPLERLLLTDPNDDQARLLYARTLYDLGDYEGAERELALLQGRLGAGQSAYAADLLAKSRARSKPFRGSGTLRTGLRYATDPTLGAGAAATNEDDVTAFVGIDIRLQHDIAGTGGGAAFAEFDLRGEAHSEADAFDGFYGGLRFGLELPQADITFVPYLTAYSDRTFDGGRQNNYGGGIALRHALSRRTEITAGIEMLERDYDNTALYSDGSAVRASFGVRYKASAGLTLGAAIAHEALDADIVGAGYDAPELTLEAAYALPGSGLLFGRIVLIDRDYDNGRSEKIDDFFVGYSRPLTIGGLRDVSLQAGVRHERRRGTAFDGDNTSVELSLVRGFEF</sequence>
<feature type="signal peptide" evidence="1">
    <location>
        <begin position="1"/>
        <end position="21"/>
    </location>
</feature>
<evidence type="ECO:0000313" key="3">
    <source>
        <dbReference type="Proteomes" id="UP000181897"/>
    </source>
</evidence>
<dbReference type="RefSeq" id="WP_071971865.1">
    <property type="nucleotide sequence ID" value="NZ_CP018076.1"/>
</dbReference>
<dbReference type="SUPFAM" id="SSF56935">
    <property type="entry name" value="Porins"/>
    <property type="match status" value="1"/>
</dbReference>
<keyword evidence="1" id="KW-0732">Signal</keyword>
<dbReference type="InterPro" id="IPR011990">
    <property type="entry name" value="TPR-like_helical_dom_sf"/>
</dbReference>
<dbReference type="AlphaFoldDB" id="A0A1J0WGS6"/>
<gene>
    <name evidence="2" type="ORF">BOO69_08995</name>
</gene>
<dbReference type="Proteomes" id="UP000181897">
    <property type="component" value="Chromosome"/>
</dbReference>
<keyword evidence="3" id="KW-1185">Reference proteome</keyword>
<evidence type="ECO:0000313" key="2">
    <source>
        <dbReference type="EMBL" id="APE43532.1"/>
    </source>
</evidence>
<protein>
    <recommendedName>
        <fullName evidence="4">Tetratricopeptide repeat protein</fullName>
    </recommendedName>
</protein>
<dbReference type="Gene3D" id="1.25.40.10">
    <property type="entry name" value="Tetratricopeptide repeat domain"/>
    <property type="match status" value="1"/>
</dbReference>
<dbReference type="Pfam" id="PF14559">
    <property type="entry name" value="TPR_19"/>
    <property type="match status" value="1"/>
</dbReference>